<dbReference type="InterPro" id="IPR005123">
    <property type="entry name" value="Oxoglu/Fe-dep_dioxygenase_dom"/>
</dbReference>
<evidence type="ECO:0000256" key="5">
    <source>
        <dbReference type="ARBA" id="ARBA00019045"/>
    </source>
</evidence>
<dbReference type="GO" id="GO:0102276">
    <property type="term" value="F:2-oxoglutarate oxygenase/decarboxylase (ethylene-forming) activity"/>
    <property type="evidence" value="ECO:0007669"/>
    <property type="project" value="UniProtKB-EC"/>
</dbReference>
<evidence type="ECO:0000256" key="2">
    <source>
        <dbReference type="ARBA" id="ARBA00004767"/>
    </source>
</evidence>
<comment type="catalytic activity">
    <reaction evidence="9">
        <text>2-oxoglutarate + O2 + 2 H(+) = ethene + 3 CO2 + H2O</text>
        <dbReference type="Rhea" id="RHEA:31523"/>
        <dbReference type="ChEBI" id="CHEBI:15377"/>
        <dbReference type="ChEBI" id="CHEBI:15378"/>
        <dbReference type="ChEBI" id="CHEBI:15379"/>
        <dbReference type="ChEBI" id="CHEBI:16526"/>
        <dbReference type="ChEBI" id="CHEBI:16810"/>
        <dbReference type="ChEBI" id="CHEBI:18153"/>
        <dbReference type="EC" id="1.13.12.19"/>
    </reaction>
</comment>
<evidence type="ECO:0000256" key="3">
    <source>
        <dbReference type="ARBA" id="ARBA00012293"/>
    </source>
</evidence>
<dbReference type="InterPro" id="IPR026992">
    <property type="entry name" value="DIOX_N"/>
</dbReference>
<dbReference type="PANTHER" id="PTHR47990">
    <property type="entry name" value="2-OXOGLUTARATE (2OG) AND FE(II)-DEPENDENT OXYGENASE SUPERFAMILY PROTEIN-RELATED"/>
    <property type="match status" value="1"/>
</dbReference>
<sequence length="305" mass="33081">MVPILDAAAIAQRDGKALAALRRAVAEDGFLVVENTAISKARVLEVIAAYRAFFHLPEAAKAAVDMAKTGSNRGWGASGSEQVDPEANPDYKQVFDCGFELPAGDPLRAEGLSVYADNLWPQVPDFRETVQAYYTDALGVSLSLLQGIAAAIGQPESYFDAAFSKPMALLRGNFYPQRLEWATDKDFGIAAHTDYGCLTLLATDGVPGLEAQTRAGAWVPVEAAPGSFIINFGEMLEMWTESAVRATPHRVIGTNKERISVPMFFNPNHNTNVAPIGSERVILAGDHLKKRFDETYLHLQQAEPA</sequence>
<gene>
    <name evidence="13" type="ORF">SAMN04488036_101391</name>
</gene>
<dbReference type="Pfam" id="PF03171">
    <property type="entry name" value="2OG-FeII_Oxy"/>
    <property type="match status" value="1"/>
</dbReference>
<organism evidence="13 14">
    <name type="scientific">Shimia haliotis</name>
    <dbReference type="NCBI Taxonomy" id="1280847"/>
    <lineage>
        <taxon>Bacteria</taxon>
        <taxon>Pseudomonadati</taxon>
        <taxon>Pseudomonadota</taxon>
        <taxon>Alphaproteobacteria</taxon>
        <taxon>Rhodobacterales</taxon>
        <taxon>Roseobacteraceae</taxon>
    </lineage>
</organism>
<evidence type="ECO:0000256" key="4">
    <source>
        <dbReference type="ARBA" id="ARBA00012531"/>
    </source>
</evidence>
<reference evidence="14" key="1">
    <citation type="submission" date="2016-10" db="EMBL/GenBank/DDBJ databases">
        <authorList>
            <person name="Varghese N."/>
            <person name="Submissions S."/>
        </authorList>
    </citation>
    <scope>NUCLEOTIDE SEQUENCE [LARGE SCALE GENOMIC DNA]</scope>
    <source>
        <strain evidence="14">DSM 28453</strain>
    </source>
</reference>
<comment type="cofactor">
    <cofactor evidence="1">
        <name>Fe(2+)</name>
        <dbReference type="ChEBI" id="CHEBI:29033"/>
    </cofactor>
</comment>
<dbReference type="PROSITE" id="PS51471">
    <property type="entry name" value="FE2OG_OXY"/>
    <property type="match status" value="1"/>
</dbReference>
<evidence type="ECO:0000256" key="7">
    <source>
        <dbReference type="ARBA" id="ARBA00031011"/>
    </source>
</evidence>
<evidence type="ECO:0000313" key="14">
    <source>
        <dbReference type="Proteomes" id="UP000198851"/>
    </source>
</evidence>
<dbReference type="RefSeq" id="WP_093319579.1">
    <property type="nucleotide sequence ID" value="NZ_FOSZ01000001.1"/>
</dbReference>
<dbReference type="Gene3D" id="2.60.120.330">
    <property type="entry name" value="B-lactam Antibiotic, Isopenicillin N Synthase, Chain"/>
    <property type="match status" value="1"/>
</dbReference>
<dbReference type="Pfam" id="PF14226">
    <property type="entry name" value="DIOX_N"/>
    <property type="match status" value="1"/>
</dbReference>
<protein>
    <recommendedName>
        <fullName evidence="5">2-oxoglutarate-dependent ethylene/succinate-forming enzyme</fullName>
        <ecNumber evidence="4">1.13.12.19</ecNumber>
        <ecNumber evidence="3">1.14.20.7</ecNumber>
    </recommendedName>
    <alternativeName>
        <fullName evidence="7">2-oxoglutarate dioxygenase (ethylene-forming)</fullName>
    </alternativeName>
    <alternativeName>
        <fullName evidence="8">2-oxoglutarate/L-arginine monooxygenase/decarboxylase (succinate-forming)</fullName>
    </alternativeName>
</protein>
<evidence type="ECO:0000256" key="8">
    <source>
        <dbReference type="ARBA" id="ARBA00031282"/>
    </source>
</evidence>
<comment type="catalytic activity">
    <reaction evidence="10">
        <text>L-arginine + 2-oxoglutarate + O2 = guanidine + L-glutamate 5-semialdehyde + succinate + CO2</text>
        <dbReference type="Rhea" id="RHEA:31535"/>
        <dbReference type="ChEBI" id="CHEBI:15379"/>
        <dbReference type="ChEBI" id="CHEBI:16526"/>
        <dbReference type="ChEBI" id="CHEBI:16810"/>
        <dbReference type="ChEBI" id="CHEBI:30031"/>
        <dbReference type="ChEBI" id="CHEBI:30087"/>
        <dbReference type="ChEBI" id="CHEBI:32682"/>
        <dbReference type="ChEBI" id="CHEBI:58066"/>
        <dbReference type="EC" id="1.14.20.7"/>
    </reaction>
</comment>
<dbReference type="InterPro" id="IPR050231">
    <property type="entry name" value="Iron_ascorbate_oxido_reductase"/>
</dbReference>
<dbReference type="InterPro" id="IPR027443">
    <property type="entry name" value="IPNS-like_sf"/>
</dbReference>
<dbReference type="STRING" id="1280847.SAMN04488036_101391"/>
<evidence type="ECO:0000256" key="6">
    <source>
        <dbReference type="ARBA" id="ARBA00022666"/>
    </source>
</evidence>
<dbReference type="OrthoDB" id="21825at2"/>
<dbReference type="GO" id="GO:0046872">
    <property type="term" value="F:metal ion binding"/>
    <property type="evidence" value="ECO:0007669"/>
    <property type="project" value="UniProtKB-KW"/>
</dbReference>
<dbReference type="InterPro" id="IPR044861">
    <property type="entry name" value="IPNS-like_FE2OG_OXY"/>
</dbReference>
<keyword evidence="11" id="KW-0479">Metal-binding</keyword>
<dbReference type="EMBL" id="FOSZ01000001">
    <property type="protein sequence ID" value="SFK56025.1"/>
    <property type="molecule type" value="Genomic_DNA"/>
</dbReference>
<evidence type="ECO:0000256" key="11">
    <source>
        <dbReference type="RuleBase" id="RU003682"/>
    </source>
</evidence>
<dbReference type="EC" id="1.14.20.7" evidence="3"/>
<dbReference type="SUPFAM" id="SSF51197">
    <property type="entry name" value="Clavaminate synthase-like"/>
    <property type="match status" value="1"/>
</dbReference>
<dbReference type="GO" id="GO:0009693">
    <property type="term" value="P:ethylene biosynthetic process"/>
    <property type="evidence" value="ECO:0007669"/>
    <property type="project" value="UniProtKB-KW"/>
</dbReference>
<dbReference type="EC" id="1.13.12.19" evidence="4"/>
<evidence type="ECO:0000256" key="9">
    <source>
        <dbReference type="ARBA" id="ARBA00047725"/>
    </source>
</evidence>
<dbReference type="AlphaFoldDB" id="A0A1I4AHS2"/>
<keyword evidence="14" id="KW-1185">Reference proteome</keyword>
<evidence type="ECO:0000256" key="1">
    <source>
        <dbReference type="ARBA" id="ARBA00001954"/>
    </source>
</evidence>
<dbReference type="PRINTS" id="PR00682">
    <property type="entry name" value="IPNSYNTHASE"/>
</dbReference>
<keyword evidence="11" id="KW-0408">Iron</keyword>
<evidence type="ECO:0000313" key="13">
    <source>
        <dbReference type="EMBL" id="SFK56025.1"/>
    </source>
</evidence>
<dbReference type="Proteomes" id="UP000198851">
    <property type="component" value="Unassembled WGS sequence"/>
</dbReference>
<keyword evidence="11" id="KW-0560">Oxidoreductase</keyword>
<evidence type="ECO:0000259" key="12">
    <source>
        <dbReference type="PROSITE" id="PS51471"/>
    </source>
</evidence>
<name>A0A1I4AHS2_9RHOB</name>
<comment type="similarity">
    <text evidence="11">Belongs to the iron/ascorbate-dependent oxidoreductase family.</text>
</comment>
<feature type="domain" description="Fe2OG dioxygenase" evidence="12">
    <location>
        <begin position="165"/>
        <end position="267"/>
    </location>
</feature>
<proteinExistence type="inferred from homology"/>
<comment type="pathway">
    <text evidence="2">Alkene biosynthesis; ethylene biosynthesis via 2-oxoglutarate.</text>
</comment>
<accession>A0A1I4AHS2</accession>
<keyword evidence="6" id="KW-0266">Ethylene biosynthesis</keyword>
<evidence type="ECO:0000256" key="10">
    <source>
        <dbReference type="ARBA" id="ARBA00049359"/>
    </source>
</evidence>